<evidence type="ECO:0000256" key="1">
    <source>
        <dbReference type="SAM" id="Phobius"/>
    </source>
</evidence>
<sequence>MHERSTRTVLGTLTSAALAFAAGALVMYLMDPNTGRRRRAIVRDRSVSMRHDAERYVRGKSKRAADRLRGVAARTRASLASEPIDDDLLHERIRARLGRLVGHPHDVEVHVRDGRVQLKGHVAEEEFHDLLHTVSSMRGVQNLESLLRTTSQSSLSQSSAPH</sequence>
<dbReference type="InterPro" id="IPR007055">
    <property type="entry name" value="BON_dom"/>
</dbReference>
<accession>A0ABM8DEQ3</accession>
<keyword evidence="1" id="KW-0812">Transmembrane</keyword>
<evidence type="ECO:0000313" key="3">
    <source>
        <dbReference type="EMBL" id="BDU17075.1"/>
    </source>
</evidence>
<feature type="domain" description="BON" evidence="2">
    <location>
        <begin position="85"/>
        <end position="147"/>
    </location>
</feature>
<dbReference type="RefSeq" id="WP_281779040.1">
    <property type="nucleotide sequence ID" value="NZ_AP027041.1"/>
</dbReference>
<dbReference type="Pfam" id="PF04972">
    <property type="entry name" value="BON"/>
    <property type="match status" value="1"/>
</dbReference>
<evidence type="ECO:0000313" key="4">
    <source>
        <dbReference type="Proteomes" id="UP001317822"/>
    </source>
</evidence>
<proteinExistence type="predicted"/>
<feature type="transmembrane region" description="Helical" evidence="1">
    <location>
        <begin position="12"/>
        <end position="30"/>
    </location>
</feature>
<dbReference type="EMBL" id="AP027041">
    <property type="protein sequence ID" value="BDU17075.1"/>
    <property type="molecule type" value="Genomic_DNA"/>
</dbReference>
<keyword evidence="4" id="KW-1185">Reference proteome</keyword>
<dbReference type="Gene3D" id="3.30.1340.30">
    <property type="match status" value="1"/>
</dbReference>
<dbReference type="Proteomes" id="UP001317822">
    <property type="component" value="Chromosome"/>
</dbReference>
<organism evidence="3 4">
    <name type="scientific">Lysobacter auxotrophicus</name>
    <dbReference type="NCBI Taxonomy" id="2992573"/>
    <lineage>
        <taxon>Bacteria</taxon>
        <taxon>Pseudomonadati</taxon>
        <taxon>Pseudomonadota</taxon>
        <taxon>Gammaproteobacteria</taxon>
        <taxon>Lysobacterales</taxon>
        <taxon>Lysobacteraceae</taxon>
        <taxon>Lysobacter</taxon>
    </lineage>
</organism>
<protein>
    <submittedName>
        <fullName evidence="3">BON domain-containing protein</fullName>
    </submittedName>
</protein>
<gene>
    <name evidence="3" type="ORF">LA521A_22760</name>
</gene>
<name>A0ABM8DEQ3_9GAMM</name>
<evidence type="ECO:0000259" key="2">
    <source>
        <dbReference type="Pfam" id="PF04972"/>
    </source>
</evidence>
<reference evidence="3 4" key="1">
    <citation type="journal article" date="2023" name="Int. J. Syst. Evol. Microbiol.">
        <title>Physiological and genomic analyses of cobalamin (vitamin B12)-auxotrophy of Lysobacter auxotrophicus sp. nov., a methionine-auxotrophic chitinolytic bacterium isolated from chitin-treated soil.</title>
        <authorList>
            <person name="Saito A."/>
            <person name="Dohra H."/>
            <person name="Hamada M."/>
            <person name="Moriuchi R."/>
            <person name="Kotsuchibashi Y."/>
            <person name="Mori K."/>
        </authorList>
    </citation>
    <scope>NUCLEOTIDE SEQUENCE [LARGE SCALE GENOMIC DNA]</scope>
    <source>
        <strain evidence="3 4">5-21a</strain>
    </source>
</reference>
<keyword evidence="1" id="KW-1133">Transmembrane helix</keyword>
<keyword evidence="1" id="KW-0472">Membrane</keyword>